<sequence>MNYSELLASEPHDIAAHMQLKYVDREALTIQRVKKKDKFLYLLKNKPLQKETELKRIKKLVIPPAWQEVKIASIANAHLQAVGYDLKHRLQYRYHELWLRVRNRTKFLRMHHFGQALPSIRKQVDEDLQLQGWPKDKVLALIVRLMEETHIRIGNQQYAKRNKTYGLSTLRNKHLKTSKNKLKFEFTGKKGKKHSITLNNKRLRRLVLQCEEIPGWNLFQFFDEDGIKTNVDSGMVNEYLQEISGDLFTAKDFRTWSGTIIFFESLLENAPTNDETQIKKNVIKAFDATAKALGNTRNVCKKYYVHPYVVSTYENGGLKKVFQNLEKQSSSAYQTAAEKALIKLISDFNPLLNLSKKN</sequence>
<evidence type="ECO:0000259" key="7">
    <source>
        <dbReference type="Pfam" id="PF01028"/>
    </source>
</evidence>
<feature type="domain" description="DNA topoisomerase IB N-terminal" evidence="8">
    <location>
        <begin position="44"/>
        <end position="85"/>
    </location>
</feature>
<dbReference type="PROSITE" id="PS52038">
    <property type="entry name" value="TOPO_IB_2"/>
    <property type="match status" value="1"/>
</dbReference>
<dbReference type="InterPro" id="IPR035447">
    <property type="entry name" value="DNA_topo_I_N_sf"/>
</dbReference>
<dbReference type="GO" id="GO:0003917">
    <property type="term" value="F:DNA topoisomerase type I (single strand cut, ATP-independent) activity"/>
    <property type="evidence" value="ECO:0007669"/>
    <property type="project" value="UniProtKB-EC"/>
</dbReference>
<reference evidence="9 10" key="1">
    <citation type="submission" date="2016-10" db="EMBL/GenBank/DDBJ databases">
        <authorList>
            <person name="de Groot N.N."/>
        </authorList>
    </citation>
    <scope>NUCLEOTIDE SEQUENCE [LARGE SCALE GENOMIC DNA]</scope>
    <source>
        <strain evidence="9 10">MAR_2009_71</strain>
    </source>
</reference>
<dbReference type="InterPro" id="IPR049331">
    <property type="entry name" value="Top1B_N_bact"/>
</dbReference>
<dbReference type="InterPro" id="IPR001631">
    <property type="entry name" value="TopoI"/>
</dbReference>
<dbReference type="EMBL" id="FNTB01000001">
    <property type="protein sequence ID" value="SEB61636.1"/>
    <property type="molecule type" value="Genomic_DNA"/>
</dbReference>
<evidence type="ECO:0000256" key="6">
    <source>
        <dbReference type="ARBA" id="ARBA00023235"/>
    </source>
</evidence>
<evidence type="ECO:0000313" key="9">
    <source>
        <dbReference type="EMBL" id="SEB61636.1"/>
    </source>
</evidence>
<dbReference type="Pfam" id="PF01028">
    <property type="entry name" value="Topoisom_I"/>
    <property type="match status" value="1"/>
</dbReference>
<dbReference type="PRINTS" id="PR00416">
    <property type="entry name" value="EUTPISMRASEI"/>
</dbReference>
<dbReference type="Gene3D" id="1.10.132.120">
    <property type="match status" value="1"/>
</dbReference>
<dbReference type="InterPro" id="IPR013500">
    <property type="entry name" value="TopoI_cat_euk"/>
</dbReference>
<evidence type="ECO:0000259" key="8">
    <source>
        <dbReference type="Pfam" id="PF21338"/>
    </source>
</evidence>
<dbReference type="InterPro" id="IPR011010">
    <property type="entry name" value="DNA_brk_join_enz"/>
</dbReference>
<dbReference type="EC" id="5.6.2.1" evidence="3"/>
<dbReference type="OrthoDB" id="9778962at2"/>
<protein>
    <recommendedName>
        <fullName evidence="3">DNA topoisomerase</fullName>
        <ecNumber evidence="3">5.6.2.1</ecNumber>
    </recommendedName>
</protein>
<evidence type="ECO:0000256" key="5">
    <source>
        <dbReference type="ARBA" id="ARBA00023125"/>
    </source>
</evidence>
<accession>A0A1H4KTU8</accession>
<comment type="similarity">
    <text evidence="2">Belongs to the type IB topoisomerase family.</text>
</comment>
<dbReference type="GO" id="GO:0003677">
    <property type="term" value="F:DNA binding"/>
    <property type="evidence" value="ECO:0007669"/>
    <property type="project" value="UniProtKB-KW"/>
</dbReference>
<evidence type="ECO:0000256" key="2">
    <source>
        <dbReference type="ARBA" id="ARBA00006645"/>
    </source>
</evidence>
<dbReference type="Proteomes" id="UP000183038">
    <property type="component" value="Unassembled WGS sequence"/>
</dbReference>
<dbReference type="SUPFAM" id="SSF55869">
    <property type="entry name" value="DNA topoisomerase I domain"/>
    <property type="match status" value="1"/>
</dbReference>
<evidence type="ECO:0000256" key="4">
    <source>
        <dbReference type="ARBA" id="ARBA00023029"/>
    </source>
</evidence>
<dbReference type="Pfam" id="PF21338">
    <property type="entry name" value="Top1B_N_bact"/>
    <property type="match status" value="1"/>
</dbReference>
<keyword evidence="6 9" id="KW-0413">Isomerase</keyword>
<evidence type="ECO:0000256" key="1">
    <source>
        <dbReference type="ARBA" id="ARBA00000213"/>
    </source>
</evidence>
<proteinExistence type="inferred from homology"/>
<keyword evidence="5" id="KW-0238">DNA-binding</keyword>
<dbReference type="Gene3D" id="3.30.66.10">
    <property type="entry name" value="DNA topoisomerase I domain"/>
    <property type="match status" value="1"/>
</dbReference>
<dbReference type="AlphaFoldDB" id="A0A1H4KTU8"/>
<dbReference type="GO" id="GO:0006265">
    <property type="term" value="P:DNA topological change"/>
    <property type="evidence" value="ECO:0007669"/>
    <property type="project" value="InterPro"/>
</dbReference>
<feature type="domain" description="DNA topoisomerase I catalytic core eukaryotic-type" evidence="7">
    <location>
        <begin position="102"/>
        <end position="315"/>
    </location>
</feature>
<dbReference type="RefSeq" id="WP_074670697.1">
    <property type="nucleotide sequence ID" value="NZ_FNTB01000001.1"/>
</dbReference>
<name>A0A1H4KTU8_9FLAO</name>
<keyword evidence="4" id="KW-0799">Topoisomerase</keyword>
<dbReference type="SUPFAM" id="SSF56349">
    <property type="entry name" value="DNA breaking-rejoining enzymes"/>
    <property type="match status" value="1"/>
</dbReference>
<evidence type="ECO:0000313" key="10">
    <source>
        <dbReference type="Proteomes" id="UP000183038"/>
    </source>
</evidence>
<comment type="catalytic activity">
    <reaction evidence="1">
        <text>ATP-independent breakage of single-stranded DNA, followed by passage and rejoining.</text>
        <dbReference type="EC" id="5.6.2.1"/>
    </reaction>
</comment>
<dbReference type="Gene3D" id="3.90.15.10">
    <property type="entry name" value="Topoisomerase I, Chain A, domain 3"/>
    <property type="match status" value="1"/>
</dbReference>
<dbReference type="InterPro" id="IPR014711">
    <property type="entry name" value="TopoI_cat_a-hlx-sub_euk"/>
</dbReference>
<gene>
    <name evidence="9" type="ORF">SAMN05192540_1069</name>
</gene>
<organism evidence="9 10">
    <name type="scientific">Maribacter dokdonensis</name>
    <dbReference type="NCBI Taxonomy" id="320912"/>
    <lineage>
        <taxon>Bacteria</taxon>
        <taxon>Pseudomonadati</taxon>
        <taxon>Bacteroidota</taxon>
        <taxon>Flavobacteriia</taxon>
        <taxon>Flavobacteriales</taxon>
        <taxon>Flavobacteriaceae</taxon>
        <taxon>Maribacter</taxon>
    </lineage>
</organism>
<evidence type="ECO:0000256" key="3">
    <source>
        <dbReference type="ARBA" id="ARBA00012891"/>
    </source>
</evidence>